<dbReference type="PROSITE" id="PS51257">
    <property type="entry name" value="PROKAR_LIPOPROTEIN"/>
    <property type="match status" value="1"/>
</dbReference>
<evidence type="ECO:0000313" key="9">
    <source>
        <dbReference type="Proteomes" id="UP000319836"/>
    </source>
</evidence>
<feature type="signal peptide" evidence="6">
    <location>
        <begin position="1"/>
        <end position="19"/>
    </location>
</feature>
<keyword evidence="2 4" id="KW-0472">Membrane</keyword>
<dbReference type="AlphaFoldDB" id="A0A538U853"/>
<dbReference type="Gene3D" id="3.30.1330.60">
    <property type="entry name" value="OmpA-like domain"/>
    <property type="match status" value="1"/>
</dbReference>
<evidence type="ECO:0000256" key="4">
    <source>
        <dbReference type="PROSITE-ProRule" id="PRU00473"/>
    </source>
</evidence>
<dbReference type="PANTHER" id="PTHR30329">
    <property type="entry name" value="STATOR ELEMENT OF FLAGELLAR MOTOR COMPLEX"/>
    <property type="match status" value="1"/>
</dbReference>
<evidence type="ECO:0000313" key="8">
    <source>
        <dbReference type="EMBL" id="TMQ71889.1"/>
    </source>
</evidence>
<sequence length="226" mass="23807">MRRSTSVVLRIVCVGWTLAGALGCATTSRTTRGAGIGAGAGAVIGGVIGNQTGSTARGAILGAVLGGAAGAIIGHQMDQQARELQQNIPGARVQRVGEGIQVTFASGLLFDFDSARIRPDAGANLDELARSLSKYPDSDLMIVGHTDAIGSSGYNQELSERRAGSAGRYLHERGVDRRIQTLGRGEDEPVASNDSEEGRQQNRRVEVAIYASEALRDRAEREAAYR</sequence>
<protein>
    <submittedName>
        <fullName evidence="8">OmpA family protein</fullName>
    </submittedName>
</protein>
<feature type="compositionally biased region" description="Basic and acidic residues" evidence="5">
    <location>
        <begin position="175"/>
        <end position="187"/>
    </location>
</feature>
<feature type="domain" description="OmpA-like" evidence="7">
    <location>
        <begin position="97"/>
        <end position="213"/>
    </location>
</feature>
<dbReference type="Proteomes" id="UP000319836">
    <property type="component" value="Unassembled WGS sequence"/>
</dbReference>
<comment type="caution">
    <text evidence="8">The sequence shown here is derived from an EMBL/GenBank/DDBJ whole genome shotgun (WGS) entry which is preliminary data.</text>
</comment>
<evidence type="ECO:0000256" key="6">
    <source>
        <dbReference type="SAM" id="SignalP"/>
    </source>
</evidence>
<feature type="region of interest" description="Disordered" evidence="5">
    <location>
        <begin position="175"/>
        <end position="204"/>
    </location>
</feature>
<dbReference type="Pfam" id="PF00691">
    <property type="entry name" value="OmpA"/>
    <property type="match status" value="1"/>
</dbReference>
<dbReference type="CDD" id="cd07185">
    <property type="entry name" value="OmpA_C-like"/>
    <property type="match status" value="1"/>
</dbReference>
<organism evidence="8 9">
    <name type="scientific">Eiseniibacteriota bacterium</name>
    <dbReference type="NCBI Taxonomy" id="2212470"/>
    <lineage>
        <taxon>Bacteria</taxon>
        <taxon>Candidatus Eiseniibacteriota</taxon>
    </lineage>
</organism>
<feature type="chain" id="PRO_5021780843" evidence="6">
    <location>
        <begin position="20"/>
        <end position="226"/>
    </location>
</feature>
<dbReference type="InterPro" id="IPR036737">
    <property type="entry name" value="OmpA-like_sf"/>
</dbReference>
<dbReference type="PANTHER" id="PTHR30329:SF21">
    <property type="entry name" value="LIPOPROTEIN YIAD-RELATED"/>
    <property type="match status" value="1"/>
</dbReference>
<reference evidence="8 9" key="1">
    <citation type="journal article" date="2019" name="Nat. Microbiol.">
        <title>Mediterranean grassland soil C-N compound turnover is dependent on rainfall and depth, and is mediated by genomically divergent microorganisms.</title>
        <authorList>
            <person name="Diamond S."/>
            <person name="Andeer P.F."/>
            <person name="Li Z."/>
            <person name="Crits-Christoph A."/>
            <person name="Burstein D."/>
            <person name="Anantharaman K."/>
            <person name="Lane K.R."/>
            <person name="Thomas B.C."/>
            <person name="Pan C."/>
            <person name="Northen T.R."/>
            <person name="Banfield J.F."/>
        </authorList>
    </citation>
    <scope>NUCLEOTIDE SEQUENCE [LARGE SCALE GENOMIC DNA]</scope>
    <source>
        <strain evidence="8">WS_10</strain>
    </source>
</reference>
<dbReference type="PROSITE" id="PS51123">
    <property type="entry name" value="OMPA_2"/>
    <property type="match status" value="1"/>
</dbReference>
<dbReference type="GO" id="GO:0009279">
    <property type="term" value="C:cell outer membrane"/>
    <property type="evidence" value="ECO:0007669"/>
    <property type="project" value="UniProtKB-SubCell"/>
</dbReference>
<dbReference type="InterPro" id="IPR006665">
    <property type="entry name" value="OmpA-like"/>
</dbReference>
<dbReference type="InterPro" id="IPR050330">
    <property type="entry name" value="Bact_OuterMem_StrucFunc"/>
</dbReference>
<dbReference type="PRINTS" id="PR01021">
    <property type="entry name" value="OMPADOMAIN"/>
</dbReference>
<dbReference type="InterPro" id="IPR006664">
    <property type="entry name" value="OMP_bac"/>
</dbReference>
<keyword evidence="6" id="KW-0732">Signal</keyword>
<evidence type="ECO:0000256" key="2">
    <source>
        <dbReference type="ARBA" id="ARBA00023136"/>
    </source>
</evidence>
<evidence type="ECO:0000256" key="1">
    <source>
        <dbReference type="ARBA" id="ARBA00004442"/>
    </source>
</evidence>
<dbReference type="Pfam" id="PF13488">
    <property type="entry name" value="Gly-zipper_Omp"/>
    <property type="match status" value="1"/>
</dbReference>
<accession>A0A538U853</accession>
<proteinExistence type="predicted"/>
<evidence type="ECO:0000256" key="3">
    <source>
        <dbReference type="ARBA" id="ARBA00023237"/>
    </source>
</evidence>
<dbReference type="InterPro" id="IPR039567">
    <property type="entry name" value="Gly-zipper"/>
</dbReference>
<keyword evidence="3" id="KW-0998">Cell outer membrane</keyword>
<comment type="subcellular location">
    <subcellularLocation>
        <location evidence="1">Cell outer membrane</location>
    </subcellularLocation>
</comment>
<gene>
    <name evidence="8" type="ORF">E6K80_04220</name>
</gene>
<dbReference type="EMBL" id="VBPA01000092">
    <property type="protein sequence ID" value="TMQ71889.1"/>
    <property type="molecule type" value="Genomic_DNA"/>
</dbReference>
<name>A0A538U853_UNCEI</name>
<evidence type="ECO:0000256" key="5">
    <source>
        <dbReference type="SAM" id="MobiDB-lite"/>
    </source>
</evidence>
<dbReference type="SUPFAM" id="SSF103088">
    <property type="entry name" value="OmpA-like"/>
    <property type="match status" value="1"/>
</dbReference>
<evidence type="ECO:0000259" key="7">
    <source>
        <dbReference type="PROSITE" id="PS51123"/>
    </source>
</evidence>